<organism evidence="2 3">
    <name type="scientific">Solirubrobacter deserti</name>
    <dbReference type="NCBI Taxonomy" id="2282478"/>
    <lineage>
        <taxon>Bacteria</taxon>
        <taxon>Bacillati</taxon>
        <taxon>Actinomycetota</taxon>
        <taxon>Thermoleophilia</taxon>
        <taxon>Solirubrobacterales</taxon>
        <taxon>Solirubrobacteraceae</taxon>
        <taxon>Solirubrobacter</taxon>
    </lineage>
</organism>
<feature type="chain" id="PRO_5047372827" evidence="1">
    <location>
        <begin position="24"/>
        <end position="111"/>
    </location>
</feature>
<evidence type="ECO:0000256" key="1">
    <source>
        <dbReference type="SAM" id="SignalP"/>
    </source>
</evidence>
<dbReference type="Proteomes" id="UP001147700">
    <property type="component" value="Unassembled WGS sequence"/>
</dbReference>
<name>A0ABT4RUZ0_9ACTN</name>
<gene>
    <name evidence="2" type="ORF">OJ962_32235</name>
</gene>
<sequence>MSRLAVFAAALAFLVALPASAQAATCAPPKYPGSGYFTSLKATKVSCSEAKKVALAFHECRTKRSVSGRCTSRVRNYSCSERRTTISTEINGRVTCKKGSRKVELTYQQNT</sequence>
<comment type="caution">
    <text evidence="2">The sequence shown here is derived from an EMBL/GenBank/DDBJ whole genome shotgun (WGS) entry which is preliminary data.</text>
</comment>
<protein>
    <submittedName>
        <fullName evidence="2">Uncharacterized protein</fullName>
    </submittedName>
</protein>
<dbReference type="RefSeq" id="WP_202956778.1">
    <property type="nucleotide sequence ID" value="NZ_JAPCID010000078.1"/>
</dbReference>
<evidence type="ECO:0000313" key="3">
    <source>
        <dbReference type="Proteomes" id="UP001147700"/>
    </source>
</evidence>
<evidence type="ECO:0000313" key="2">
    <source>
        <dbReference type="EMBL" id="MDA0142198.1"/>
    </source>
</evidence>
<reference evidence="2" key="1">
    <citation type="submission" date="2022-10" db="EMBL/GenBank/DDBJ databases">
        <title>The WGS of Solirubrobacter sp. CPCC 204708.</title>
        <authorList>
            <person name="Jiang Z."/>
        </authorList>
    </citation>
    <scope>NUCLEOTIDE SEQUENCE</scope>
    <source>
        <strain evidence="2">CPCC 204708</strain>
    </source>
</reference>
<accession>A0ABT4RUZ0</accession>
<dbReference type="EMBL" id="JAPCID010000078">
    <property type="protein sequence ID" value="MDA0142198.1"/>
    <property type="molecule type" value="Genomic_DNA"/>
</dbReference>
<keyword evidence="1" id="KW-0732">Signal</keyword>
<keyword evidence="3" id="KW-1185">Reference proteome</keyword>
<feature type="signal peptide" evidence="1">
    <location>
        <begin position="1"/>
        <end position="23"/>
    </location>
</feature>
<proteinExistence type="predicted"/>